<keyword evidence="2" id="KW-1133">Transmembrane helix</keyword>
<dbReference type="AlphaFoldDB" id="A0A7X9E7W0"/>
<keyword evidence="2" id="KW-0472">Membrane</keyword>
<protein>
    <submittedName>
        <fullName evidence="3">Uncharacterized protein</fullName>
    </submittedName>
</protein>
<gene>
    <name evidence="3" type="ORF">GYA37_03850</name>
</gene>
<feature type="transmembrane region" description="Helical" evidence="2">
    <location>
        <begin position="62"/>
        <end position="83"/>
    </location>
</feature>
<organism evidence="3 4">
    <name type="scientific">candidate division WWE3 bacterium</name>
    <dbReference type="NCBI Taxonomy" id="2053526"/>
    <lineage>
        <taxon>Bacteria</taxon>
        <taxon>Katanobacteria</taxon>
    </lineage>
</organism>
<evidence type="ECO:0000256" key="2">
    <source>
        <dbReference type="SAM" id="Phobius"/>
    </source>
</evidence>
<evidence type="ECO:0000313" key="4">
    <source>
        <dbReference type="Proteomes" id="UP000590542"/>
    </source>
</evidence>
<dbReference type="EMBL" id="JAAZNV010000013">
    <property type="protein sequence ID" value="NMB91948.1"/>
    <property type="molecule type" value="Genomic_DNA"/>
</dbReference>
<evidence type="ECO:0000256" key="1">
    <source>
        <dbReference type="SAM" id="MobiDB-lite"/>
    </source>
</evidence>
<feature type="compositionally biased region" description="Polar residues" evidence="1">
    <location>
        <begin position="1"/>
        <end position="17"/>
    </location>
</feature>
<sequence length="170" mass="19187">MLSSTKTLNYNEETSTGGPEVGQTPSPTSSSQTEIYTSEIDKLVDNKVNKVIEDRQIKYTEVLGVFAALFTFISINIQIFSRITSLNNALIFVILQFLCLAGFVILLDIILGNKSFLGYVIIIFASVLIPIFIFLLPETPLSIQENYKTDEIEKRVNVLEKRIDDYINRP</sequence>
<dbReference type="Proteomes" id="UP000590542">
    <property type="component" value="Unassembled WGS sequence"/>
</dbReference>
<reference evidence="3 4" key="1">
    <citation type="journal article" date="2020" name="Biotechnol. Biofuels">
        <title>New insights from the biogas microbiome by comprehensive genome-resolved metagenomics of nearly 1600 species originating from multiple anaerobic digesters.</title>
        <authorList>
            <person name="Campanaro S."/>
            <person name="Treu L."/>
            <person name="Rodriguez-R L.M."/>
            <person name="Kovalovszki A."/>
            <person name="Ziels R.M."/>
            <person name="Maus I."/>
            <person name="Zhu X."/>
            <person name="Kougias P.G."/>
            <person name="Basile A."/>
            <person name="Luo G."/>
            <person name="Schluter A."/>
            <person name="Konstantinidis K.T."/>
            <person name="Angelidaki I."/>
        </authorList>
    </citation>
    <scope>NUCLEOTIDE SEQUENCE [LARGE SCALE GENOMIC DNA]</scope>
    <source>
        <strain evidence="3">AS27yjCOA_202</strain>
    </source>
</reference>
<feature type="transmembrane region" description="Helical" evidence="2">
    <location>
        <begin position="116"/>
        <end position="136"/>
    </location>
</feature>
<feature type="region of interest" description="Disordered" evidence="1">
    <location>
        <begin position="1"/>
        <end position="32"/>
    </location>
</feature>
<feature type="compositionally biased region" description="Low complexity" evidence="1">
    <location>
        <begin position="23"/>
        <end position="32"/>
    </location>
</feature>
<name>A0A7X9E7W0_UNCKA</name>
<evidence type="ECO:0000313" key="3">
    <source>
        <dbReference type="EMBL" id="NMB91948.1"/>
    </source>
</evidence>
<proteinExistence type="predicted"/>
<keyword evidence="2" id="KW-0812">Transmembrane</keyword>
<accession>A0A7X9E7W0</accession>
<feature type="transmembrane region" description="Helical" evidence="2">
    <location>
        <begin position="89"/>
        <end position="109"/>
    </location>
</feature>
<comment type="caution">
    <text evidence="3">The sequence shown here is derived from an EMBL/GenBank/DDBJ whole genome shotgun (WGS) entry which is preliminary data.</text>
</comment>